<comment type="caution">
    <text evidence="2">The sequence shown here is derived from an EMBL/GenBank/DDBJ whole genome shotgun (WGS) entry which is preliminary data.</text>
</comment>
<gene>
    <name evidence="2" type="ORF">Adt_01996</name>
</gene>
<dbReference type="AlphaFoldDB" id="A0ABD1VUI7"/>
<feature type="region of interest" description="Disordered" evidence="1">
    <location>
        <begin position="81"/>
        <end position="101"/>
    </location>
</feature>
<organism evidence="2 3">
    <name type="scientific">Abeliophyllum distichum</name>
    <dbReference type="NCBI Taxonomy" id="126358"/>
    <lineage>
        <taxon>Eukaryota</taxon>
        <taxon>Viridiplantae</taxon>
        <taxon>Streptophyta</taxon>
        <taxon>Embryophyta</taxon>
        <taxon>Tracheophyta</taxon>
        <taxon>Spermatophyta</taxon>
        <taxon>Magnoliopsida</taxon>
        <taxon>eudicotyledons</taxon>
        <taxon>Gunneridae</taxon>
        <taxon>Pentapetalae</taxon>
        <taxon>asterids</taxon>
        <taxon>lamiids</taxon>
        <taxon>Lamiales</taxon>
        <taxon>Oleaceae</taxon>
        <taxon>Forsythieae</taxon>
        <taxon>Abeliophyllum</taxon>
    </lineage>
</organism>
<evidence type="ECO:0000256" key="1">
    <source>
        <dbReference type="SAM" id="MobiDB-lite"/>
    </source>
</evidence>
<name>A0ABD1VUI7_9LAMI</name>
<evidence type="ECO:0000313" key="2">
    <source>
        <dbReference type="EMBL" id="KAL2541018.1"/>
    </source>
</evidence>
<evidence type="ECO:0000313" key="3">
    <source>
        <dbReference type="Proteomes" id="UP001604336"/>
    </source>
</evidence>
<keyword evidence="3" id="KW-1185">Reference proteome</keyword>
<protein>
    <submittedName>
        <fullName evidence="2">Uncharacterized protein</fullName>
    </submittedName>
</protein>
<dbReference type="Proteomes" id="UP001604336">
    <property type="component" value="Unassembled WGS sequence"/>
</dbReference>
<dbReference type="EMBL" id="JBFOLK010000001">
    <property type="protein sequence ID" value="KAL2541018.1"/>
    <property type="molecule type" value="Genomic_DNA"/>
</dbReference>
<sequence>MYFPFATQFRRLQISIGESPAYSKYRVYPSIKPTQQRPQLQPTQQQPKLNFITSHATPTVQTPPPTIATTFAYATSTAAATSASHALPPTTQVTQPTQQLK</sequence>
<proteinExistence type="predicted"/>
<reference evidence="3" key="1">
    <citation type="submission" date="2024-07" db="EMBL/GenBank/DDBJ databases">
        <title>Two chromosome-level genome assemblies of Korean endemic species Abeliophyllum distichum and Forsythia ovata (Oleaceae).</title>
        <authorList>
            <person name="Jang H."/>
        </authorList>
    </citation>
    <scope>NUCLEOTIDE SEQUENCE [LARGE SCALE GENOMIC DNA]</scope>
</reference>
<accession>A0ABD1VUI7</accession>